<gene>
    <name evidence="1" type="ORF">QO014_001851</name>
</gene>
<keyword evidence="2" id="KW-1185">Reference proteome</keyword>
<dbReference type="Proteomes" id="UP001241603">
    <property type="component" value="Unassembled WGS sequence"/>
</dbReference>
<reference evidence="1 2" key="1">
    <citation type="submission" date="2023-07" db="EMBL/GenBank/DDBJ databases">
        <title>Genomic Encyclopedia of Type Strains, Phase IV (KMG-IV): sequencing the most valuable type-strain genomes for metagenomic binning, comparative biology and taxonomic classification.</title>
        <authorList>
            <person name="Goeker M."/>
        </authorList>
    </citation>
    <scope>NUCLEOTIDE SEQUENCE [LARGE SCALE GENOMIC DNA]</scope>
    <source>
        <strain evidence="1 2">B6-8</strain>
    </source>
</reference>
<evidence type="ECO:0000313" key="1">
    <source>
        <dbReference type="EMBL" id="MDQ0437466.1"/>
    </source>
</evidence>
<dbReference type="Pfam" id="PF00300">
    <property type="entry name" value="His_Phos_1"/>
    <property type="match status" value="1"/>
</dbReference>
<sequence>MTVVLYLSHPQVAIDPAIPVPEWGLSPVGRARTEAFGATAIMRRVDRVVTSTETKAIETGALLAGTIGLAIDIRPDLHENDRSATGFLPPDQFEAMANRFFAEPAASIGGWERAIDAQARIHRAVTVALDEAPARELTLFVGHGGVGTLLMSRWGGFAIDRKHDQPAGGGNWFAYDTASSRLISSWQPMEIDPITVLG</sequence>
<organism evidence="1 2">
    <name type="scientific">Kaistia dalseonensis</name>
    <dbReference type="NCBI Taxonomy" id="410840"/>
    <lineage>
        <taxon>Bacteria</taxon>
        <taxon>Pseudomonadati</taxon>
        <taxon>Pseudomonadota</taxon>
        <taxon>Alphaproteobacteria</taxon>
        <taxon>Hyphomicrobiales</taxon>
        <taxon>Kaistiaceae</taxon>
        <taxon>Kaistia</taxon>
    </lineage>
</organism>
<comment type="caution">
    <text evidence="1">The sequence shown here is derived from an EMBL/GenBank/DDBJ whole genome shotgun (WGS) entry which is preliminary data.</text>
</comment>
<name>A0ABU0H580_9HYPH</name>
<dbReference type="SUPFAM" id="SSF53254">
    <property type="entry name" value="Phosphoglycerate mutase-like"/>
    <property type="match status" value="1"/>
</dbReference>
<dbReference type="EMBL" id="JAUSVO010000002">
    <property type="protein sequence ID" value="MDQ0437466.1"/>
    <property type="molecule type" value="Genomic_DNA"/>
</dbReference>
<protein>
    <submittedName>
        <fullName evidence="1">Broad specificity phosphatase PhoE</fullName>
    </submittedName>
</protein>
<dbReference type="RefSeq" id="WP_266348385.1">
    <property type="nucleotide sequence ID" value="NZ_JAPKNG010000002.1"/>
</dbReference>
<dbReference type="InterPro" id="IPR029033">
    <property type="entry name" value="His_PPase_superfam"/>
</dbReference>
<dbReference type="Gene3D" id="3.40.50.1240">
    <property type="entry name" value="Phosphoglycerate mutase-like"/>
    <property type="match status" value="1"/>
</dbReference>
<proteinExistence type="predicted"/>
<dbReference type="InterPro" id="IPR013078">
    <property type="entry name" value="His_Pase_superF_clade-1"/>
</dbReference>
<evidence type="ECO:0000313" key="2">
    <source>
        <dbReference type="Proteomes" id="UP001241603"/>
    </source>
</evidence>
<accession>A0ABU0H580</accession>